<reference evidence="1 2" key="1">
    <citation type="submission" date="2012-11" db="EMBL/GenBank/DDBJ databases">
        <authorList>
            <person name="Huguet-Tapia J.C."/>
            <person name="Durkin A.S."/>
            <person name="Pettis G.S."/>
            <person name="Badger J.H."/>
        </authorList>
    </citation>
    <scope>NUCLEOTIDE SEQUENCE [LARGE SCALE GENOMIC DNA]</scope>
    <source>
        <strain evidence="1 2">91-03</strain>
    </source>
</reference>
<organism evidence="1 2">
    <name type="scientific">Streptomyces ipomoeae 91-03</name>
    <dbReference type="NCBI Taxonomy" id="698759"/>
    <lineage>
        <taxon>Bacteria</taxon>
        <taxon>Bacillati</taxon>
        <taxon>Actinomycetota</taxon>
        <taxon>Actinomycetes</taxon>
        <taxon>Kitasatosporales</taxon>
        <taxon>Streptomycetaceae</taxon>
        <taxon>Streptomyces</taxon>
    </lineage>
</organism>
<gene>
    <name evidence="1" type="ORF">STRIP9103_07651</name>
</gene>
<protein>
    <submittedName>
        <fullName evidence="1">Uncharacterized protein</fullName>
    </submittedName>
</protein>
<keyword evidence="2" id="KW-1185">Reference proteome</keyword>
<evidence type="ECO:0000313" key="2">
    <source>
        <dbReference type="Proteomes" id="UP000010411"/>
    </source>
</evidence>
<comment type="caution">
    <text evidence="1">The sequence shown here is derived from an EMBL/GenBank/DDBJ whole genome shotgun (WGS) entry which is preliminary data.</text>
</comment>
<accession>L1L0P7</accession>
<name>L1L0P7_9ACTN</name>
<sequence>GSKGRSPWGRDG</sequence>
<proteinExistence type="predicted"/>
<feature type="non-terminal residue" evidence="1">
    <location>
        <position position="1"/>
    </location>
</feature>
<dbReference type="EMBL" id="AEJC01000237">
    <property type="protein sequence ID" value="EKX66193.1"/>
    <property type="molecule type" value="Genomic_DNA"/>
</dbReference>
<evidence type="ECO:0000313" key="1">
    <source>
        <dbReference type="EMBL" id="EKX66193.1"/>
    </source>
</evidence>
<dbReference type="Proteomes" id="UP000010411">
    <property type="component" value="Unassembled WGS sequence"/>
</dbReference>